<sequence>MATTAAPASISCDFKAAITSRRQCPDTATAHLMPTMQASLSRDAPLKNMYHSDMDERYLIREEEVDTIAQVLEETQVPPSSETTYSGMDHLKKGLKLRQCFLDFIETAELDEEELVDAGTVGEYFYDLSIAEKILVAGIIVSCGGLGRKEENSLGDLRNFLLSIFELDMQLGDDQLGDGGFSPEDMSPADRAVFLRLECERRAAKLGRTHELYAEDGFTPKPLDDLSDADEFVKQLEARKQVWLVAQISSVQHIIATYHLYYLYL</sequence>
<proteinExistence type="predicted"/>
<accession>A0A550CTF1</accession>
<gene>
    <name evidence="1" type="ORF">BD626DRAFT_626418</name>
</gene>
<reference evidence="1 2" key="1">
    <citation type="journal article" date="2019" name="New Phytol.">
        <title>Comparative genomics reveals unique wood-decay strategies and fruiting body development in the Schizophyllaceae.</title>
        <authorList>
            <person name="Almasi E."/>
            <person name="Sahu N."/>
            <person name="Krizsan K."/>
            <person name="Balint B."/>
            <person name="Kovacs G.M."/>
            <person name="Kiss B."/>
            <person name="Cseklye J."/>
            <person name="Drula E."/>
            <person name="Henrissat B."/>
            <person name="Nagy I."/>
            <person name="Chovatia M."/>
            <person name="Adam C."/>
            <person name="LaButti K."/>
            <person name="Lipzen A."/>
            <person name="Riley R."/>
            <person name="Grigoriev I.V."/>
            <person name="Nagy L.G."/>
        </authorList>
    </citation>
    <scope>NUCLEOTIDE SEQUENCE [LARGE SCALE GENOMIC DNA]</scope>
    <source>
        <strain evidence="1 2">NL-1724</strain>
    </source>
</reference>
<evidence type="ECO:0000313" key="2">
    <source>
        <dbReference type="Proteomes" id="UP000320762"/>
    </source>
</evidence>
<name>A0A550CTF1_9AGAR</name>
<comment type="caution">
    <text evidence="1">The sequence shown here is derived from an EMBL/GenBank/DDBJ whole genome shotgun (WGS) entry which is preliminary data.</text>
</comment>
<organism evidence="1 2">
    <name type="scientific">Schizophyllum amplum</name>
    <dbReference type="NCBI Taxonomy" id="97359"/>
    <lineage>
        <taxon>Eukaryota</taxon>
        <taxon>Fungi</taxon>
        <taxon>Dikarya</taxon>
        <taxon>Basidiomycota</taxon>
        <taxon>Agaricomycotina</taxon>
        <taxon>Agaricomycetes</taxon>
        <taxon>Agaricomycetidae</taxon>
        <taxon>Agaricales</taxon>
        <taxon>Schizophyllaceae</taxon>
        <taxon>Schizophyllum</taxon>
    </lineage>
</organism>
<dbReference type="Proteomes" id="UP000320762">
    <property type="component" value="Unassembled WGS sequence"/>
</dbReference>
<dbReference type="AlphaFoldDB" id="A0A550CTF1"/>
<evidence type="ECO:0000313" key="1">
    <source>
        <dbReference type="EMBL" id="TRM68063.1"/>
    </source>
</evidence>
<protein>
    <submittedName>
        <fullName evidence="1">Uncharacterized protein</fullName>
    </submittedName>
</protein>
<dbReference type="EMBL" id="VDMD01000002">
    <property type="protein sequence ID" value="TRM68063.1"/>
    <property type="molecule type" value="Genomic_DNA"/>
</dbReference>
<keyword evidence="2" id="KW-1185">Reference proteome</keyword>